<evidence type="ECO:0000313" key="5">
    <source>
        <dbReference type="Proteomes" id="UP000307943"/>
    </source>
</evidence>
<dbReference type="Gene3D" id="3.90.79.10">
    <property type="entry name" value="Nucleoside Triphosphate Pyrophosphohydrolase"/>
    <property type="match status" value="1"/>
</dbReference>
<organism evidence="4 5">
    <name type="scientific">Paenibacillus hemerocallicola</name>
    <dbReference type="NCBI Taxonomy" id="1172614"/>
    <lineage>
        <taxon>Bacteria</taxon>
        <taxon>Bacillati</taxon>
        <taxon>Bacillota</taxon>
        <taxon>Bacilli</taxon>
        <taxon>Bacillales</taxon>
        <taxon>Paenibacillaceae</taxon>
        <taxon>Paenibacillus</taxon>
    </lineage>
</organism>
<protein>
    <submittedName>
        <fullName evidence="4">NUDIX hydrolase</fullName>
    </submittedName>
</protein>
<dbReference type="RefSeq" id="WP_139600105.1">
    <property type="nucleotide sequence ID" value="NZ_VDCQ01000001.1"/>
</dbReference>
<evidence type="ECO:0000256" key="2">
    <source>
        <dbReference type="ARBA" id="ARBA00022801"/>
    </source>
</evidence>
<dbReference type="PRINTS" id="PR00502">
    <property type="entry name" value="NUDIXFAMILY"/>
</dbReference>
<accession>A0A5C4TGN2</accession>
<dbReference type="InterPro" id="IPR015797">
    <property type="entry name" value="NUDIX_hydrolase-like_dom_sf"/>
</dbReference>
<evidence type="ECO:0000313" key="4">
    <source>
        <dbReference type="EMBL" id="TNJ68128.1"/>
    </source>
</evidence>
<dbReference type="EMBL" id="VDCQ01000001">
    <property type="protein sequence ID" value="TNJ68128.1"/>
    <property type="molecule type" value="Genomic_DNA"/>
</dbReference>
<dbReference type="AlphaFoldDB" id="A0A5C4TGN2"/>
<comment type="cofactor">
    <cofactor evidence="1">
        <name>Mg(2+)</name>
        <dbReference type="ChEBI" id="CHEBI:18420"/>
    </cofactor>
</comment>
<evidence type="ECO:0000256" key="1">
    <source>
        <dbReference type="ARBA" id="ARBA00001946"/>
    </source>
</evidence>
<dbReference type="PROSITE" id="PS51462">
    <property type="entry name" value="NUDIX"/>
    <property type="match status" value="1"/>
</dbReference>
<dbReference type="InterPro" id="IPR000086">
    <property type="entry name" value="NUDIX_hydrolase_dom"/>
</dbReference>
<dbReference type="PANTHER" id="PTHR43046:SF2">
    <property type="entry name" value="8-OXO-DGTP DIPHOSPHATASE-RELATED"/>
    <property type="match status" value="1"/>
</dbReference>
<feature type="domain" description="Nudix hydrolase" evidence="3">
    <location>
        <begin position="4"/>
        <end position="135"/>
    </location>
</feature>
<dbReference type="Pfam" id="PF00293">
    <property type="entry name" value="NUDIX"/>
    <property type="match status" value="1"/>
</dbReference>
<keyword evidence="2 4" id="KW-0378">Hydrolase</keyword>
<gene>
    <name evidence="4" type="ORF">FE784_00225</name>
</gene>
<dbReference type="GO" id="GO:0016787">
    <property type="term" value="F:hydrolase activity"/>
    <property type="evidence" value="ECO:0007669"/>
    <property type="project" value="UniProtKB-KW"/>
</dbReference>
<dbReference type="Proteomes" id="UP000307943">
    <property type="component" value="Unassembled WGS sequence"/>
</dbReference>
<dbReference type="SUPFAM" id="SSF55811">
    <property type="entry name" value="Nudix"/>
    <property type="match status" value="1"/>
</dbReference>
<reference evidence="4 5" key="1">
    <citation type="submission" date="2019-05" db="EMBL/GenBank/DDBJ databases">
        <title>We sequenced the genome of Paenibacillus hemerocallicola KCTC 33185 for further insight into its adaptation and study the phylogeny of Paenibacillus.</title>
        <authorList>
            <person name="Narsing Rao M.P."/>
        </authorList>
    </citation>
    <scope>NUCLEOTIDE SEQUENCE [LARGE SCALE GENOMIC DNA]</scope>
    <source>
        <strain evidence="4 5">KCTC 33185</strain>
    </source>
</reference>
<dbReference type="PANTHER" id="PTHR43046">
    <property type="entry name" value="GDP-MANNOSE MANNOSYL HYDROLASE"/>
    <property type="match status" value="1"/>
</dbReference>
<dbReference type="OrthoDB" id="9800077at2"/>
<keyword evidence="5" id="KW-1185">Reference proteome</keyword>
<evidence type="ECO:0000259" key="3">
    <source>
        <dbReference type="PROSITE" id="PS51462"/>
    </source>
</evidence>
<proteinExistence type="predicted"/>
<name>A0A5C4TGN2_9BACL</name>
<dbReference type="InterPro" id="IPR020476">
    <property type="entry name" value="Nudix_hydrolase"/>
</dbReference>
<comment type="caution">
    <text evidence="4">The sequence shown here is derived from an EMBL/GenBank/DDBJ whole genome shotgun (WGS) entry which is preliminary data.</text>
</comment>
<sequence length="164" mass="17997">MNQPLSACAGGVLLKSGDVLLVQVSYGANKGLWMLPGGYVEAGESMEQAGIREFWEETGLVVSIRRIVGIRSGVRETTVGTEASIYVVFEMEYVSGELKKDEREIAGLKYWNVADAMRSGEVIDLTKQYIESACCAEGGLSPGQTILKTNTSYKTYDYYRIISN</sequence>